<keyword evidence="3" id="KW-1185">Reference proteome</keyword>
<reference evidence="2" key="1">
    <citation type="journal article" date="2022" name="bioRxiv">
        <title>Sequencing and chromosome-scale assembly of the giantPleurodeles waltlgenome.</title>
        <authorList>
            <person name="Brown T."/>
            <person name="Elewa A."/>
            <person name="Iarovenko S."/>
            <person name="Subramanian E."/>
            <person name="Araus A.J."/>
            <person name="Petzold A."/>
            <person name="Susuki M."/>
            <person name="Suzuki K.-i.T."/>
            <person name="Hayashi T."/>
            <person name="Toyoda A."/>
            <person name="Oliveira C."/>
            <person name="Osipova E."/>
            <person name="Leigh N.D."/>
            <person name="Simon A."/>
            <person name="Yun M.H."/>
        </authorList>
    </citation>
    <scope>NUCLEOTIDE SEQUENCE</scope>
    <source>
        <strain evidence="2">20211129_DDA</strain>
        <tissue evidence="2">Liver</tissue>
    </source>
</reference>
<evidence type="ECO:0000313" key="2">
    <source>
        <dbReference type="EMBL" id="KAJ1140945.1"/>
    </source>
</evidence>
<comment type="caution">
    <text evidence="2">The sequence shown here is derived from an EMBL/GenBank/DDBJ whole genome shotgun (WGS) entry which is preliminary data.</text>
</comment>
<evidence type="ECO:0000313" key="3">
    <source>
        <dbReference type="Proteomes" id="UP001066276"/>
    </source>
</evidence>
<gene>
    <name evidence="2" type="ORF">NDU88_007282</name>
</gene>
<feature type="region of interest" description="Disordered" evidence="1">
    <location>
        <begin position="1"/>
        <end position="100"/>
    </location>
</feature>
<dbReference type="EMBL" id="JANPWB010000010">
    <property type="protein sequence ID" value="KAJ1140945.1"/>
    <property type="molecule type" value="Genomic_DNA"/>
</dbReference>
<protein>
    <submittedName>
        <fullName evidence="2">Uncharacterized protein</fullName>
    </submittedName>
</protein>
<feature type="compositionally biased region" description="Basic and acidic residues" evidence="1">
    <location>
        <begin position="11"/>
        <end position="57"/>
    </location>
</feature>
<proteinExistence type="predicted"/>
<feature type="compositionally biased region" description="Basic and acidic residues" evidence="1">
    <location>
        <begin position="70"/>
        <end position="97"/>
    </location>
</feature>
<accession>A0AAV7QRE5</accession>
<dbReference type="Proteomes" id="UP001066276">
    <property type="component" value="Chromosome 6"/>
</dbReference>
<organism evidence="2 3">
    <name type="scientific">Pleurodeles waltl</name>
    <name type="common">Iberian ribbed newt</name>
    <dbReference type="NCBI Taxonomy" id="8319"/>
    <lineage>
        <taxon>Eukaryota</taxon>
        <taxon>Metazoa</taxon>
        <taxon>Chordata</taxon>
        <taxon>Craniata</taxon>
        <taxon>Vertebrata</taxon>
        <taxon>Euteleostomi</taxon>
        <taxon>Amphibia</taxon>
        <taxon>Batrachia</taxon>
        <taxon>Caudata</taxon>
        <taxon>Salamandroidea</taxon>
        <taxon>Salamandridae</taxon>
        <taxon>Pleurodelinae</taxon>
        <taxon>Pleurodeles</taxon>
    </lineage>
</organism>
<dbReference type="AlphaFoldDB" id="A0AAV7QRE5"/>
<name>A0AAV7QRE5_PLEWA</name>
<evidence type="ECO:0000256" key="1">
    <source>
        <dbReference type="SAM" id="MobiDB-lite"/>
    </source>
</evidence>
<sequence>MTSEDEFPGGETKKDVGRHIGRSEEPEGELRTEKPEGELRTETPEGELREETGERGTPEVPGEPRDEEAGETKASNEDRWGLESGKQLHEMPGENDRTLGLNYYLSGCRVGKV</sequence>